<evidence type="ECO:0000259" key="4">
    <source>
        <dbReference type="Pfam" id="PF00557"/>
    </source>
</evidence>
<dbReference type="STRING" id="1125876.SAMN05443292_1115"/>
<dbReference type="InterPro" id="IPR000994">
    <property type="entry name" value="Pept_M24"/>
</dbReference>
<keyword evidence="7" id="KW-0645">Protease</keyword>
<dbReference type="PANTHER" id="PTHR43763">
    <property type="entry name" value="XAA-PRO AMINOPEPTIDASE 1"/>
    <property type="match status" value="1"/>
</dbReference>
<evidence type="ECO:0000256" key="1">
    <source>
        <dbReference type="ARBA" id="ARBA00008766"/>
    </source>
</evidence>
<evidence type="ECO:0000256" key="2">
    <source>
        <dbReference type="ARBA" id="ARBA00022723"/>
    </source>
</evidence>
<reference evidence="7 8" key="1">
    <citation type="submission" date="2016-10" db="EMBL/GenBank/DDBJ databases">
        <authorList>
            <person name="de Groot N.N."/>
        </authorList>
    </citation>
    <scope>NUCLEOTIDE SEQUENCE [LARGE SCALE GENOMIC DNA]</scope>
    <source>
        <strain evidence="7 8">DSM 26000</strain>
    </source>
</reference>
<evidence type="ECO:0000313" key="8">
    <source>
        <dbReference type="Proteomes" id="UP000198931"/>
    </source>
</evidence>
<gene>
    <name evidence="7" type="ORF">SAMN05443292_1115</name>
</gene>
<dbReference type="InterPro" id="IPR036005">
    <property type="entry name" value="Creatinase/aminopeptidase-like"/>
</dbReference>
<keyword evidence="2" id="KW-0479">Metal-binding</keyword>
<dbReference type="InterPro" id="IPR033740">
    <property type="entry name" value="Pept_M24B"/>
</dbReference>
<keyword evidence="3" id="KW-0378">Hydrolase</keyword>
<dbReference type="InterPro" id="IPR032416">
    <property type="entry name" value="Peptidase_M24_C"/>
</dbReference>
<dbReference type="GO" id="GO:0046872">
    <property type="term" value="F:metal ion binding"/>
    <property type="evidence" value="ECO:0007669"/>
    <property type="project" value="UniProtKB-KW"/>
</dbReference>
<dbReference type="InterPro" id="IPR029149">
    <property type="entry name" value="Creatin/AminoP/Spt16_N"/>
</dbReference>
<dbReference type="SUPFAM" id="SSF55920">
    <property type="entry name" value="Creatinase/aminopeptidase"/>
    <property type="match status" value="1"/>
</dbReference>
<dbReference type="Pfam" id="PF16188">
    <property type="entry name" value="Peptidase_M24_C"/>
    <property type="match status" value="1"/>
</dbReference>
<dbReference type="InterPro" id="IPR050422">
    <property type="entry name" value="X-Pro_aminopeptidase_P"/>
</dbReference>
<name>A0A1I3F2V7_9FLAO</name>
<accession>A0A1I3F2V7</accession>
<dbReference type="AlphaFoldDB" id="A0A1I3F2V7"/>
<evidence type="ECO:0000259" key="6">
    <source>
        <dbReference type="Pfam" id="PF16188"/>
    </source>
</evidence>
<sequence length="673" mass="76618">MNFFLYNWKATTQFSDFKIFFFISNEKKIFFLAPMGTASFFGASEASAKKDIVDSGTDFRKMQALVAPYFSLNFVNLPIKIKNMTSREKVAQLRTKMAENNIDAFIVYSADPHMSEYLPKEWQERSWLSGFTGSAGFVVITKENAGLWTDGRYFVQAPIELKDSGIDLFKDGMDGTPNYIDWIISEIPENGTVAVNAIATSHANWELLKEKLEANNRKVVDFPLLKDVWTDRNFNSVKNPIFAHPVERAGKSVMDKFVDIRNKMEEMDASVHIISSLDDVAWTLNLRGSDVQSNPVFLAYLILTKNDAKLFVDLEKLDIDSRKQMDDAWVKMMPYEMFYEELKTIKNEKVLVSPNSNQSIFEALKENNTFIKAPVPGNLMKAIKNETELEGFRTVMQRDGVAMVKFLYWLTHTAGNESLTEYSIGEKLRGFRAEGKNFVGESFGSIVGYGENGAIMHYSAKNEGSKEVTNADTILVDSGGQYLEGTTDITRTFALGTASEEFKTDCTLALKGLIQLSMVKFPKGTRGVQLDAFARMALWKEGKDYNHGTGHGVGSFMNVHEGPQNIRKDMNMQQLIPGMVLSNEPGFYYDYHYGIRHENLIAVRELETTDYGTFYDFETLTVCPFDRKVLNLDLLTQPEKDWLNNYHIWCKEKLENDLEGEIKTWFLEQVKPL</sequence>
<dbReference type="Pfam" id="PF00557">
    <property type="entry name" value="Peptidase_M24"/>
    <property type="match status" value="1"/>
</dbReference>
<dbReference type="CDD" id="cd01085">
    <property type="entry name" value="APP"/>
    <property type="match status" value="1"/>
</dbReference>
<evidence type="ECO:0000259" key="5">
    <source>
        <dbReference type="Pfam" id="PF01321"/>
    </source>
</evidence>
<dbReference type="Gene3D" id="3.40.350.10">
    <property type="entry name" value="Creatinase/prolidase N-terminal domain"/>
    <property type="match status" value="2"/>
</dbReference>
<dbReference type="GO" id="GO:0005737">
    <property type="term" value="C:cytoplasm"/>
    <property type="evidence" value="ECO:0007669"/>
    <property type="project" value="UniProtKB-ARBA"/>
</dbReference>
<dbReference type="FunFam" id="3.90.230.10:FF:000009">
    <property type="entry name" value="xaa-Pro aminopeptidase 2"/>
    <property type="match status" value="1"/>
</dbReference>
<dbReference type="Pfam" id="PF16189">
    <property type="entry name" value="Creatinase_N_2"/>
    <property type="match status" value="1"/>
</dbReference>
<dbReference type="PANTHER" id="PTHR43763:SF6">
    <property type="entry name" value="XAA-PRO AMINOPEPTIDASE 1"/>
    <property type="match status" value="1"/>
</dbReference>
<comment type="similarity">
    <text evidence="1">Belongs to the peptidase M24B family.</text>
</comment>
<protein>
    <submittedName>
        <fullName evidence="7">Xaa-Pro aminopeptidase</fullName>
    </submittedName>
</protein>
<keyword evidence="7" id="KW-0031">Aminopeptidase</keyword>
<feature type="domain" description="Peptidase M24" evidence="4">
    <location>
        <begin position="391"/>
        <end position="605"/>
    </location>
</feature>
<evidence type="ECO:0000313" key="7">
    <source>
        <dbReference type="EMBL" id="SFI05490.1"/>
    </source>
</evidence>
<dbReference type="EMBL" id="FOQT01000002">
    <property type="protein sequence ID" value="SFI05490.1"/>
    <property type="molecule type" value="Genomic_DNA"/>
</dbReference>
<evidence type="ECO:0000256" key="3">
    <source>
        <dbReference type="ARBA" id="ARBA00022801"/>
    </source>
</evidence>
<dbReference type="Gene3D" id="3.90.230.10">
    <property type="entry name" value="Creatinase/methionine aminopeptidase superfamily"/>
    <property type="match status" value="1"/>
</dbReference>
<proteinExistence type="inferred from homology"/>
<feature type="domain" description="Creatinase N-terminal" evidence="5">
    <location>
        <begin position="90"/>
        <end position="222"/>
    </location>
</feature>
<dbReference type="Proteomes" id="UP000198931">
    <property type="component" value="Unassembled WGS sequence"/>
</dbReference>
<dbReference type="Pfam" id="PF01321">
    <property type="entry name" value="Creatinase_N"/>
    <property type="match status" value="1"/>
</dbReference>
<dbReference type="InterPro" id="IPR000587">
    <property type="entry name" value="Creatinase_N"/>
</dbReference>
<feature type="domain" description="Peptidase M24 C-terminal" evidence="6">
    <location>
        <begin position="614"/>
        <end position="673"/>
    </location>
</feature>
<organism evidence="7 8">
    <name type="scientific">Halpernia frigidisoli</name>
    <dbReference type="NCBI Taxonomy" id="1125876"/>
    <lineage>
        <taxon>Bacteria</taxon>
        <taxon>Pseudomonadati</taxon>
        <taxon>Bacteroidota</taxon>
        <taxon>Flavobacteriia</taxon>
        <taxon>Flavobacteriales</taxon>
        <taxon>Weeksellaceae</taxon>
        <taxon>Chryseobacterium group</taxon>
        <taxon>Halpernia</taxon>
    </lineage>
</organism>
<dbReference type="SUPFAM" id="SSF53092">
    <property type="entry name" value="Creatinase/prolidase N-terminal domain"/>
    <property type="match status" value="1"/>
</dbReference>
<keyword evidence="8" id="KW-1185">Reference proteome</keyword>
<dbReference type="GO" id="GO:0070006">
    <property type="term" value="F:metalloaminopeptidase activity"/>
    <property type="evidence" value="ECO:0007669"/>
    <property type="project" value="InterPro"/>
</dbReference>